<evidence type="ECO:0000313" key="2">
    <source>
        <dbReference type="Proteomes" id="UP001196413"/>
    </source>
</evidence>
<organism evidence="1 2">
    <name type="scientific">Parelaphostrongylus tenuis</name>
    <name type="common">Meningeal worm</name>
    <dbReference type="NCBI Taxonomy" id="148309"/>
    <lineage>
        <taxon>Eukaryota</taxon>
        <taxon>Metazoa</taxon>
        <taxon>Ecdysozoa</taxon>
        <taxon>Nematoda</taxon>
        <taxon>Chromadorea</taxon>
        <taxon>Rhabditida</taxon>
        <taxon>Rhabditina</taxon>
        <taxon>Rhabditomorpha</taxon>
        <taxon>Strongyloidea</taxon>
        <taxon>Metastrongylidae</taxon>
        <taxon>Parelaphostrongylus</taxon>
    </lineage>
</organism>
<accession>A0AAD5RC68</accession>
<protein>
    <submittedName>
        <fullName evidence="1">Uncharacterized protein</fullName>
    </submittedName>
</protein>
<proteinExistence type="predicted"/>
<sequence>MEKSSDVDVDVKSPIEDRRTELGGEIGLDVTEPAMVHTDIVDQKILGRARGDDDVQGHLIAGTREI</sequence>
<keyword evidence="2" id="KW-1185">Reference proteome</keyword>
<comment type="caution">
    <text evidence="1">The sequence shown here is derived from an EMBL/GenBank/DDBJ whole genome shotgun (WGS) entry which is preliminary data.</text>
</comment>
<dbReference type="Proteomes" id="UP001196413">
    <property type="component" value="Unassembled WGS sequence"/>
</dbReference>
<dbReference type="EMBL" id="JAHQIW010007270">
    <property type="protein sequence ID" value="KAJ1373381.1"/>
    <property type="molecule type" value="Genomic_DNA"/>
</dbReference>
<gene>
    <name evidence="1" type="ORF">KIN20_035761</name>
</gene>
<name>A0AAD5RC68_PARTN</name>
<evidence type="ECO:0000313" key="1">
    <source>
        <dbReference type="EMBL" id="KAJ1373381.1"/>
    </source>
</evidence>
<dbReference type="AlphaFoldDB" id="A0AAD5RC68"/>
<reference evidence="1" key="1">
    <citation type="submission" date="2021-06" db="EMBL/GenBank/DDBJ databases">
        <title>Parelaphostrongylus tenuis whole genome reference sequence.</title>
        <authorList>
            <person name="Garwood T.J."/>
            <person name="Larsen P.A."/>
            <person name="Fountain-Jones N.M."/>
            <person name="Garbe J.R."/>
            <person name="Macchietto M.G."/>
            <person name="Kania S.A."/>
            <person name="Gerhold R.W."/>
            <person name="Richards J.E."/>
            <person name="Wolf T.M."/>
        </authorList>
    </citation>
    <scope>NUCLEOTIDE SEQUENCE</scope>
    <source>
        <strain evidence="1">MNPRO001-30</strain>
        <tissue evidence="1">Meninges</tissue>
    </source>
</reference>